<dbReference type="InterPro" id="IPR018163">
    <property type="entry name" value="Thr/Ala-tRNA-synth_IIc_edit"/>
</dbReference>
<dbReference type="PANTHER" id="PTHR11451">
    <property type="entry name" value="THREONINE-TRNA LIGASE"/>
    <property type="match status" value="1"/>
</dbReference>
<dbReference type="PROSITE" id="PS51880">
    <property type="entry name" value="TGS"/>
    <property type="match status" value="1"/>
</dbReference>
<comment type="subunit">
    <text evidence="13">Homodimer.</text>
</comment>
<evidence type="ECO:0000259" key="15">
    <source>
        <dbReference type="PROSITE" id="PS51880"/>
    </source>
</evidence>
<dbReference type="InterPro" id="IPR045864">
    <property type="entry name" value="aa-tRNA-synth_II/BPL/LPL"/>
</dbReference>
<dbReference type="InterPro" id="IPR012676">
    <property type="entry name" value="TGS-like"/>
</dbReference>
<evidence type="ECO:0000256" key="11">
    <source>
        <dbReference type="ARBA" id="ARBA00023146"/>
    </source>
</evidence>
<feature type="binding site" evidence="13">
    <location>
        <position position="356"/>
    </location>
    <ligand>
        <name>Zn(2+)</name>
        <dbReference type="ChEBI" id="CHEBI:29105"/>
        <note>catalytic</note>
    </ligand>
</feature>
<protein>
    <recommendedName>
        <fullName evidence="13">Threonine--tRNA ligase</fullName>
        <ecNumber evidence="13">6.1.1.3</ecNumber>
    </recommendedName>
    <alternativeName>
        <fullName evidence="13">Threonyl-tRNA synthetase</fullName>
        <shortName evidence="13">ThrRS</shortName>
    </alternativeName>
</protein>
<evidence type="ECO:0000256" key="2">
    <source>
        <dbReference type="ARBA" id="ARBA00022490"/>
    </source>
</evidence>
<dbReference type="SUPFAM" id="SSF52954">
    <property type="entry name" value="Class II aaRS ABD-related"/>
    <property type="match status" value="1"/>
</dbReference>
<evidence type="ECO:0000256" key="8">
    <source>
        <dbReference type="ARBA" id="ARBA00022840"/>
    </source>
</evidence>
<evidence type="ECO:0000313" key="16">
    <source>
        <dbReference type="EMBL" id="GGN32134.1"/>
    </source>
</evidence>
<evidence type="ECO:0000256" key="3">
    <source>
        <dbReference type="ARBA" id="ARBA00022555"/>
    </source>
</evidence>
<dbReference type="InterPro" id="IPR012947">
    <property type="entry name" value="tRNA_SAD"/>
</dbReference>
<dbReference type="Gene3D" id="3.30.930.10">
    <property type="entry name" value="Bira Bifunctional Protein, Domain 2"/>
    <property type="match status" value="1"/>
</dbReference>
<dbReference type="CDD" id="cd00771">
    <property type="entry name" value="ThrRS_core"/>
    <property type="match status" value="1"/>
</dbReference>
<name>A0ABQ2IVD9_9DEIO</name>
<dbReference type="PANTHER" id="PTHR11451:SF44">
    <property type="entry name" value="THREONINE--TRNA LIGASE, CHLOROPLASTIC_MITOCHONDRIAL 2"/>
    <property type="match status" value="1"/>
</dbReference>
<dbReference type="EC" id="6.1.1.3" evidence="13"/>
<dbReference type="Gene3D" id="3.40.50.800">
    <property type="entry name" value="Anticodon-binding domain"/>
    <property type="match status" value="1"/>
</dbReference>
<dbReference type="Pfam" id="PF03129">
    <property type="entry name" value="HGTP_anticodon"/>
    <property type="match status" value="1"/>
</dbReference>
<proteinExistence type="inferred from homology"/>
<keyword evidence="11 13" id="KW-0030">Aminoacyl-tRNA synthetase</keyword>
<evidence type="ECO:0000256" key="7">
    <source>
        <dbReference type="ARBA" id="ARBA00022833"/>
    </source>
</evidence>
<reference evidence="17" key="1">
    <citation type="journal article" date="2019" name="Int. J. Syst. Evol. Microbiol.">
        <title>The Global Catalogue of Microorganisms (GCM) 10K type strain sequencing project: providing services to taxonomists for standard genome sequencing and annotation.</title>
        <authorList>
            <consortium name="The Broad Institute Genomics Platform"/>
            <consortium name="The Broad Institute Genome Sequencing Center for Infectious Disease"/>
            <person name="Wu L."/>
            <person name="Ma J."/>
        </authorList>
    </citation>
    <scope>NUCLEOTIDE SEQUENCE [LARGE SCALE GENOMIC DNA]</scope>
    <source>
        <strain evidence="17">JCM 16918</strain>
    </source>
</reference>
<comment type="similarity">
    <text evidence="1 13">Belongs to the class-II aminoacyl-tRNA synthetase family.</text>
</comment>
<dbReference type="Pfam" id="PF02824">
    <property type="entry name" value="TGS"/>
    <property type="match status" value="1"/>
</dbReference>
<dbReference type="PRINTS" id="PR01047">
    <property type="entry name" value="TRNASYNTHTHR"/>
</dbReference>
<evidence type="ECO:0000259" key="14">
    <source>
        <dbReference type="PROSITE" id="PS50862"/>
    </source>
</evidence>
<dbReference type="GO" id="GO:0016874">
    <property type="term" value="F:ligase activity"/>
    <property type="evidence" value="ECO:0007669"/>
    <property type="project" value="UniProtKB-KW"/>
</dbReference>
<comment type="cofactor">
    <cofactor evidence="13">
        <name>Zn(2+)</name>
        <dbReference type="ChEBI" id="CHEBI:29105"/>
    </cofactor>
    <text evidence="13">Binds 1 zinc ion per subunit.</text>
</comment>
<comment type="caution">
    <text evidence="13">Lacks conserved residue(s) required for the propagation of feature annotation.</text>
</comment>
<dbReference type="InterPro" id="IPR012675">
    <property type="entry name" value="Beta-grasp_dom_sf"/>
</dbReference>
<keyword evidence="8 13" id="KW-0067">ATP-binding</keyword>
<evidence type="ECO:0000256" key="12">
    <source>
        <dbReference type="ARBA" id="ARBA00049515"/>
    </source>
</evidence>
<dbReference type="InterPro" id="IPR004154">
    <property type="entry name" value="Anticodon-bd"/>
</dbReference>
<evidence type="ECO:0000256" key="13">
    <source>
        <dbReference type="HAMAP-Rule" id="MF_00184"/>
    </source>
</evidence>
<evidence type="ECO:0000256" key="1">
    <source>
        <dbReference type="ARBA" id="ARBA00008226"/>
    </source>
</evidence>
<evidence type="ECO:0000256" key="6">
    <source>
        <dbReference type="ARBA" id="ARBA00022741"/>
    </source>
</evidence>
<dbReference type="HAMAP" id="MF_00184">
    <property type="entry name" value="Thr_tRNA_synth"/>
    <property type="match status" value="1"/>
</dbReference>
<feature type="domain" description="TGS" evidence="15">
    <location>
        <begin position="12"/>
        <end position="75"/>
    </location>
</feature>
<keyword evidence="5 13" id="KW-0479">Metal-binding</keyword>
<evidence type="ECO:0000256" key="9">
    <source>
        <dbReference type="ARBA" id="ARBA00022884"/>
    </source>
</evidence>
<feature type="binding site" evidence="13">
    <location>
        <position position="536"/>
    </location>
    <ligand>
        <name>Zn(2+)</name>
        <dbReference type="ChEBI" id="CHEBI:29105"/>
        <note>catalytic</note>
    </ligand>
</feature>
<keyword evidence="6 13" id="KW-0547">Nucleotide-binding</keyword>
<comment type="catalytic activity">
    <reaction evidence="12 13">
        <text>tRNA(Thr) + L-threonine + ATP = L-threonyl-tRNA(Thr) + AMP + diphosphate + H(+)</text>
        <dbReference type="Rhea" id="RHEA:24624"/>
        <dbReference type="Rhea" id="RHEA-COMP:9670"/>
        <dbReference type="Rhea" id="RHEA-COMP:9704"/>
        <dbReference type="ChEBI" id="CHEBI:15378"/>
        <dbReference type="ChEBI" id="CHEBI:30616"/>
        <dbReference type="ChEBI" id="CHEBI:33019"/>
        <dbReference type="ChEBI" id="CHEBI:57926"/>
        <dbReference type="ChEBI" id="CHEBI:78442"/>
        <dbReference type="ChEBI" id="CHEBI:78534"/>
        <dbReference type="ChEBI" id="CHEBI:456215"/>
        <dbReference type="EC" id="6.1.1.3"/>
    </reaction>
</comment>
<dbReference type="InterPro" id="IPR036621">
    <property type="entry name" value="Anticodon-bd_dom_sf"/>
</dbReference>
<dbReference type="NCBIfam" id="TIGR00418">
    <property type="entry name" value="thrS"/>
    <property type="match status" value="1"/>
</dbReference>
<keyword evidence="17" id="KW-1185">Reference proteome</keyword>
<dbReference type="SUPFAM" id="SSF81271">
    <property type="entry name" value="TGS-like"/>
    <property type="match status" value="1"/>
</dbReference>
<keyword evidence="2 13" id="KW-0963">Cytoplasm</keyword>
<dbReference type="InterPro" id="IPR002320">
    <property type="entry name" value="Thr-tRNA-ligase_IIa"/>
</dbReference>
<keyword evidence="9 13" id="KW-0694">RNA-binding</keyword>
<dbReference type="CDD" id="cd00860">
    <property type="entry name" value="ThrRS_anticodon"/>
    <property type="match status" value="1"/>
</dbReference>
<evidence type="ECO:0000256" key="5">
    <source>
        <dbReference type="ARBA" id="ARBA00022723"/>
    </source>
</evidence>
<comment type="subcellular location">
    <subcellularLocation>
        <location evidence="13">Cytoplasm</location>
    </subcellularLocation>
</comment>
<feature type="binding site" evidence="13">
    <location>
        <position position="407"/>
    </location>
    <ligand>
        <name>Zn(2+)</name>
        <dbReference type="ChEBI" id="CHEBI:29105"/>
        <note>catalytic</note>
    </ligand>
</feature>
<evidence type="ECO:0000256" key="10">
    <source>
        <dbReference type="ARBA" id="ARBA00022917"/>
    </source>
</evidence>
<dbReference type="SMART" id="SM00863">
    <property type="entry name" value="tRNA_SAD"/>
    <property type="match status" value="1"/>
</dbReference>
<dbReference type="InterPro" id="IPR004095">
    <property type="entry name" value="TGS"/>
</dbReference>
<comment type="caution">
    <text evidence="16">The sequence shown here is derived from an EMBL/GenBank/DDBJ whole genome shotgun (WGS) entry which is preliminary data.</text>
</comment>
<dbReference type="CDD" id="cd01667">
    <property type="entry name" value="TGS_ThrRS"/>
    <property type="match status" value="1"/>
</dbReference>
<dbReference type="Gene3D" id="3.10.20.30">
    <property type="match status" value="1"/>
</dbReference>
<dbReference type="Pfam" id="PF07973">
    <property type="entry name" value="tRNA_SAD"/>
    <property type="match status" value="1"/>
</dbReference>
<keyword evidence="7 13" id="KW-0862">Zinc</keyword>
<evidence type="ECO:0000256" key="4">
    <source>
        <dbReference type="ARBA" id="ARBA00022598"/>
    </source>
</evidence>
<keyword evidence="3 13" id="KW-0820">tRNA-binding</keyword>
<dbReference type="SUPFAM" id="SSF55681">
    <property type="entry name" value="Class II aaRS and biotin synthetases"/>
    <property type="match status" value="1"/>
</dbReference>
<dbReference type="EMBL" id="BMOR01000002">
    <property type="protein sequence ID" value="GGN32134.1"/>
    <property type="molecule type" value="Genomic_DNA"/>
</dbReference>
<dbReference type="Pfam" id="PF00587">
    <property type="entry name" value="tRNA-synt_2b"/>
    <property type="match status" value="1"/>
</dbReference>
<gene>
    <name evidence="13 16" type="primary">thrS</name>
    <name evidence="16" type="ORF">GCM10010842_08540</name>
</gene>
<dbReference type="Gene3D" id="3.30.980.10">
    <property type="entry name" value="Threonyl-trna Synthetase, Chain A, domain 2"/>
    <property type="match status" value="1"/>
</dbReference>
<evidence type="ECO:0000313" key="17">
    <source>
        <dbReference type="Proteomes" id="UP000645517"/>
    </source>
</evidence>
<accession>A0ABQ2IVD9</accession>
<dbReference type="InterPro" id="IPR047246">
    <property type="entry name" value="ThrRS_anticodon"/>
</dbReference>
<keyword evidence="4 13" id="KW-0436">Ligase</keyword>
<organism evidence="16 17">
    <name type="scientific">Deinococcus daejeonensis</name>
    <dbReference type="NCBI Taxonomy" id="1007098"/>
    <lineage>
        <taxon>Bacteria</taxon>
        <taxon>Thermotogati</taxon>
        <taxon>Deinococcota</taxon>
        <taxon>Deinococci</taxon>
        <taxon>Deinococcales</taxon>
        <taxon>Deinococcaceae</taxon>
        <taxon>Deinococcus</taxon>
    </lineage>
</organism>
<feature type="domain" description="Aminoacyl-transfer RNA synthetases class-II family profile" evidence="14">
    <location>
        <begin position="294"/>
        <end position="559"/>
    </location>
</feature>
<sequence length="664" mass="75210">MAERDRALSPHTEVDMHVILPDGKQLELHAGATALDAAAAIGPRLAQDALAATANGELVDLMTPLPDGANITLITKKNPADAAPLFRHSLGHVMSQAVGEYYKGKGYGADAIKRGVGPSIENGWYQDFDLPEPLKEEDLPEIEKIMRDIIARGLDFTRREISKAEGLAQFPHDPYKQELIAGLPEDEPITFYTQGDYTDLCRGPHFPNTGKLPGAFRLMSTSGAYWRGNEKNPILQRVYGVAFATQKELDAYLHQLEEAKRRDHRKLGRELELFTIDPLVGKGLPLWLPNGTVLREELTSFMKEQQFQRGYQGVITPNIGNLDLYRTSGHYEKYSDGQFRPIEVDDEEYMLKPMNCPHHVRIYASKPRSYRDLPVRLAEFGTVYRYEQSGELNGLTRVRGFTQDDAHLFVRPDQLKKEFLDVLDLTVLVLKTFGMNGVRFRVGTRDPESDKYVGDEANWTLAEQQIIEAVEEVGLPYTIEPGDAAFYGPKLDFVVKDVLGREWQLGTIQVDYNLPERFDISYVGEDGQDHRPIMIHRAPFGSIERFTGILIEHYAGDFPLWLAPRQIMIIPIADRHNDYAWQLRDELHQAGLRAEVDDSSNRMNAKVRTAELSKIPVMLIVGDQEQAGRAVSVRERTPEGHKERKGVAFDDLKSELLDRYRNRS</sequence>
<dbReference type="InterPro" id="IPR033728">
    <property type="entry name" value="ThrRS_core"/>
</dbReference>
<dbReference type="SUPFAM" id="SSF55186">
    <property type="entry name" value="ThrRS/AlaRS common domain"/>
    <property type="match status" value="1"/>
</dbReference>
<dbReference type="PROSITE" id="PS50862">
    <property type="entry name" value="AA_TRNA_LIGASE_II"/>
    <property type="match status" value="1"/>
</dbReference>
<dbReference type="InterPro" id="IPR002314">
    <property type="entry name" value="aa-tRNA-synt_IIb"/>
</dbReference>
<dbReference type="InterPro" id="IPR006195">
    <property type="entry name" value="aa-tRNA-synth_II"/>
</dbReference>
<keyword evidence="10 13" id="KW-0648">Protein biosynthesis</keyword>
<dbReference type="Proteomes" id="UP000645517">
    <property type="component" value="Unassembled WGS sequence"/>
</dbReference>